<gene>
    <name evidence="1" type="ORF">CC78DRAFT_574423</name>
</gene>
<name>A0A9P4NBR8_9PLEO</name>
<dbReference type="EMBL" id="ML986580">
    <property type="protein sequence ID" value="KAF2270288.1"/>
    <property type="molecule type" value="Genomic_DNA"/>
</dbReference>
<reference evidence="2" key="1">
    <citation type="journal article" date="2020" name="Stud. Mycol.">
        <title>101 Dothideomycetes genomes: A test case for predicting lifestyles and emergence of pathogens.</title>
        <authorList>
            <person name="Haridas S."/>
            <person name="Albert R."/>
            <person name="Binder M."/>
            <person name="Bloem J."/>
            <person name="LaButti K."/>
            <person name="Salamov A."/>
            <person name="Andreopoulos B."/>
            <person name="Baker S."/>
            <person name="Barry K."/>
            <person name="Bills G."/>
            <person name="Bluhm B."/>
            <person name="Cannon C."/>
            <person name="Castanera R."/>
            <person name="Culley D."/>
            <person name="Daum C."/>
            <person name="Ezra D."/>
            <person name="Gonzalez J."/>
            <person name="Henrissat B."/>
            <person name="Kuo A."/>
            <person name="Liang C."/>
            <person name="Lipzen A."/>
            <person name="Lutzoni F."/>
            <person name="Magnuson J."/>
            <person name="Mondo S."/>
            <person name="Nolan M."/>
            <person name="Ohm R."/>
            <person name="Pangilinan J."/>
            <person name="Park H.-J."/>
            <person name="Ramirez L."/>
            <person name="Alfaro M."/>
            <person name="Sun H."/>
            <person name="Tritt A."/>
            <person name="Yoshinaga Y."/>
            <person name="Zwiers L.-H."/>
            <person name="Turgeon B."/>
            <person name="Goodwin S."/>
            <person name="Spatafora J."/>
            <person name="Crous P."/>
            <person name="Grigoriev I."/>
        </authorList>
    </citation>
    <scope>NUCLEOTIDE SEQUENCE [LARGE SCALE GENOMIC DNA]</scope>
    <source>
        <strain evidence="2">CBS 304.66</strain>
    </source>
</reference>
<accession>A0A9P4NBR8</accession>
<evidence type="ECO:0000313" key="1">
    <source>
        <dbReference type="EMBL" id="KAF2270288.1"/>
    </source>
</evidence>
<dbReference type="Proteomes" id="UP000800093">
    <property type="component" value="Unassembled WGS sequence"/>
</dbReference>
<evidence type="ECO:0000313" key="2">
    <source>
        <dbReference type="Proteomes" id="UP000800093"/>
    </source>
</evidence>
<protein>
    <submittedName>
        <fullName evidence="1">Uncharacterized protein</fullName>
    </submittedName>
</protein>
<keyword evidence="2" id="KW-1185">Reference proteome</keyword>
<sequence>MASNFRPSQRPPAPITNNLVPYPTYNTYLLFSQSLARTCFAVYTSVSRYLGIAKVYLDCPDWQKSVKPSVHINKPGVSENTFTISHCSELRKHRASLALLKIELALRNMYGSNHKFTQYFNLRKTKASPSRAIRTVDLLHVPSGVYNTFTVPIGNGYNAIFSYNGMNNYRDHIVNPRDEKIAFFDPGPKATSP</sequence>
<organism evidence="1 2">
    <name type="scientific">Lojkania enalia</name>
    <dbReference type="NCBI Taxonomy" id="147567"/>
    <lineage>
        <taxon>Eukaryota</taxon>
        <taxon>Fungi</taxon>
        <taxon>Dikarya</taxon>
        <taxon>Ascomycota</taxon>
        <taxon>Pezizomycotina</taxon>
        <taxon>Dothideomycetes</taxon>
        <taxon>Pleosporomycetidae</taxon>
        <taxon>Pleosporales</taxon>
        <taxon>Pleosporales incertae sedis</taxon>
        <taxon>Lojkania</taxon>
    </lineage>
</organism>
<dbReference type="AlphaFoldDB" id="A0A9P4NBR8"/>
<proteinExistence type="predicted"/>
<comment type="caution">
    <text evidence="1">The sequence shown here is derived from an EMBL/GenBank/DDBJ whole genome shotgun (WGS) entry which is preliminary data.</text>
</comment>